<proteinExistence type="inferred from homology"/>
<sequence length="714" mass="81174">MTTSRAHWLPGQDIYPDTQMRGLIERAYDLATTTSTGIEARNEILCRLLVDIKSDATLVSAGLLVWAWQEKELDKNIVAQHCGNDVVALLQGLDSLSLIDRLHERDNSDIEQLRKMLLAMASDMRAVILKLALQVVIMRLVHQYPPQEQQILALQTRDLFAPLANRLGIAQLKSELEDNALRILEPDIYQEIVAALEERRVDRERYIHRVIAYLEYALKNAGVRIRHIYGRIKHINSIYLKMKRKNLRFEQVNDIRAVRIEVETERQCYEALSVVNTLWQPKPEEFDDYIANPKANGYQSLHCTLIGPENRIIEVQIRTTAMHEHAELGVAAHWKYKEKGARHSRQFEEQIEWLRRLLSGTGDIGRGDVVLDQFRNEAFRDRVYAVSPEGMVIDLPEGATPLDFAYHIHTQLGHRCRGAKINGAIVPLTTALKNGDTVEILTQKEAKPSLDWISEHLGYLQSARAKAKVRSYFKKLHGEKAIELGREMLTRELKRLNLQHNENDLAQLAAAFGLHGEDDLLSGIGFGDIGVLAVVHEFLAQHGQQPEKLTLNERLAKIPIKTVNRPKSQQIEVEGISDVLINFATCCKPIPPCAVTGFITRGHGINIHRSDCANVRHLGRQHPDRMIAVHWTSENQGVFSINLGIIADDRPHILRDMSQVFSNDHIGILHVAMEHNVREQLEGKFTLEIADMAQLSRIMDRLSQVKGVLEVRRL</sequence>
<keyword evidence="10" id="KW-1185">Reference proteome</keyword>
<dbReference type="Proteomes" id="UP000000248">
    <property type="component" value="Chromosome"/>
</dbReference>
<comment type="pathway">
    <text evidence="2">Purine metabolism.</text>
</comment>
<dbReference type="PANTHER" id="PTHR21262">
    <property type="entry name" value="GUANOSINE-3',5'-BIS DIPHOSPHATE 3'-PYROPHOSPHOHYDROLASE"/>
    <property type="match status" value="1"/>
</dbReference>
<evidence type="ECO:0000259" key="8">
    <source>
        <dbReference type="PROSITE" id="PS51880"/>
    </source>
</evidence>
<dbReference type="FunFam" id="3.10.20.30:FF:000002">
    <property type="entry name" value="GTP pyrophosphokinase (RelA/SpoT)"/>
    <property type="match status" value="1"/>
</dbReference>
<dbReference type="CDD" id="cd04876">
    <property type="entry name" value="ACT_RelA-SpoT"/>
    <property type="match status" value="1"/>
</dbReference>
<dbReference type="Pfam" id="PF13328">
    <property type="entry name" value="HD_4"/>
    <property type="match status" value="1"/>
</dbReference>
<dbReference type="GO" id="GO:0042594">
    <property type="term" value="P:response to starvation"/>
    <property type="evidence" value="ECO:0007669"/>
    <property type="project" value="TreeGrafter"/>
</dbReference>
<evidence type="ECO:0000256" key="4">
    <source>
        <dbReference type="ARBA" id="ARBA00032407"/>
    </source>
</evidence>
<dbReference type="EMBL" id="CP000513">
    <property type="protein sequence ID" value="ABQ13694.1"/>
    <property type="molecule type" value="Genomic_DNA"/>
</dbReference>
<reference evidence="9 10" key="1">
    <citation type="journal article" date="2007" name="Nat. Biotechnol.">
        <title>Genome sequence and identification of candidate vaccine antigens from the animal pathogen Dichelobacter nodosus.</title>
        <authorList>
            <person name="Myers G.S."/>
            <person name="Parker D."/>
            <person name="Al-Hasani K."/>
            <person name="Kennan R.M."/>
            <person name="Seemann T."/>
            <person name="Ren Q."/>
            <person name="Badger J.H."/>
            <person name="Selengut J.D."/>
            <person name="Deboy R.T."/>
            <person name="Tettelin H."/>
            <person name="Boyce J.D."/>
            <person name="McCarl V.P."/>
            <person name="Han X."/>
            <person name="Nelson W.C."/>
            <person name="Madupu R."/>
            <person name="Mohamoud Y."/>
            <person name="Holley T."/>
            <person name="Fedorova N."/>
            <person name="Khouri H."/>
            <person name="Bottomley S.P."/>
            <person name="Whittington R.J."/>
            <person name="Adler B."/>
            <person name="Songer J.G."/>
            <person name="Rood J.I."/>
            <person name="Paulsen I.T."/>
        </authorList>
    </citation>
    <scope>NUCLEOTIDE SEQUENCE [LARGE SCALE GENOMIC DNA]</scope>
    <source>
        <strain evidence="9 10">VCS1703A</strain>
    </source>
</reference>
<dbReference type="GO" id="GO:0015969">
    <property type="term" value="P:guanosine tetraphosphate metabolic process"/>
    <property type="evidence" value="ECO:0007669"/>
    <property type="project" value="InterPro"/>
</dbReference>
<dbReference type="HOGENOM" id="CLU_012300_3_0_6"/>
<accession>A5EWZ6</accession>
<dbReference type="GO" id="GO:0008728">
    <property type="term" value="F:GTP diphosphokinase activity"/>
    <property type="evidence" value="ECO:0007669"/>
    <property type="project" value="TreeGrafter"/>
</dbReference>
<evidence type="ECO:0000256" key="1">
    <source>
        <dbReference type="ARBA" id="ARBA00019852"/>
    </source>
</evidence>
<dbReference type="InterPro" id="IPR045600">
    <property type="entry name" value="RelA/SpoT_AH_RIS"/>
</dbReference>
<dbReference type="InterPro" id="IPR045865">
    <property type="entry name" value="ACT-like_dom_sf"/>
</dbReference>
<dbReference type="FunFam" id="3.30.460.10:FF:000001">
    <property type="entry name" value="GTP pyrophosphokinase RelA"/>
    <property type="match status" value="1"/>
</dbReference>
<dbReference type="CDD" id="cd01668">
    <property type="entry name" value="TGS_RSH"/>
    <property type="match status" value="1"/>
</dbReference>
<evidence type="ECO:0000259" key="7">
    <source>
        <dbReference type="PROSITE" id="PS51671"/>
    </source>
</evidence>
<dbReference type="KEGG" id="dno:DNO_0017"/>
<dbReference type="SMART" id="SM00954">
    <property type="entry name" value="RelA_SpoT"/>
    <property type="match status" value="1"/>
</dbReference>
<dbReference type="Pfam" id="PF04607">
    <property type="entry name" value="RelA_SpoT"/>
    <property type="match status" value="1"/>
</dbReference>
<organism evidence="9 10">
    <name type="scientific">Dichelobacter nodosus (strain VCS1703A)</name>
    <dbReference type="NCBI Taxonomy" id="246195"/>
    <lineage>
        <taxon>Bacteria</taxon>
        <taxon>Pseudomonadati</taxon>
        <taxon>Pseudomonadota</taxon>
        <taxon>Gammaproteobacteria</taxon>
        <taxon>Cardiobacteriales</taxon>
        <taxon>Cardiobacteriaceae</taxon>
        <taxon>Dichelobacter</taxon>
    </lineage>
</organism>
<dbReference type="eggNOG" id="COG0317">
    <property type="taxonomic scope" value="Bacteria"/>
</dbReference>
<dbReference type="RefSeq" id="WP_011927777.1">
    <property type="nucleotide sequence ID" value="NC_009446.1"/>
</dbReference>
<dbReference type="SUPFAM" id="SSF55021">
    <property type="entry name" value="ACT-like"/>
    <property type="match status" value="1"/>
</dbReference>
<evidence type="ECO:0000313" key="10">
    <source>
        <dbReference type="Proteomes" id="UP000000248"/>
    </source>
</evidence>
<dbReference type="PANTHER" id="PTHR21262:SF31">
    <property type="entry name" value="GTP PYROPHOSPHOKINASE"/>
    <property type="match status" value="1"/>
</dbReference>
<evidence type="ECO:0000256" key="3">
    <source>
        <dbReference type="ARBA" id="ARBA00029754"/>
    </source>
</evidence>
<dbReference type="Pfam" id="PF19296">
    <property type="entry name" value="RelA_AH_RIS"/>
    <property type="match status" value="1"/>
</dbReference>
<feature type="domain" description="TGS" evidence="8">
    <location>
        <begin position="381"/>
        <end position="442"/>
    </location>
</feature>
<dbReference type="InterPro" id="IPR043519">
    <property type="entry name" value="NT_sf"/>
</dbReference>
<dbReference type="InterPro" id="IPR007685">
    <property type="entry name" value="RelA_SpoT"/>
</dbReference>
<dbReference type="InterPro" id="IPR012675">
    <property type="entry name" value="Beta-grasp_dom_sf"/>
</dbReference>
<dbReference type="PROSITE" id="PS51671">
    <property type="entry name" value="ACT"/>
    <property type="match status" value="1"/>
</dbReference>
<dbReference type="PROSITE" id="PS51880">
    <property type="entry name" value="TGS"/>
    <property type="match status" value="1"/>
</dbReference>
<name>A5EWZ6_DICNV</name>
<dbReference type="SUPFAM" id="SSF81301">
    <property type="entry name" value="Nucleotidyltransferase"/>
    <property type="match status" value="1"/>
</dbReference>
<dbReference type="Pfam" id="PF13291">
    <property type="entry name" value="ACT_4"/>
    <property type="match status" value="1"/>
</dbReference>
<keyword evidence="9" id="KW-0418">Kinase</keyword>
<dbReference type="OrthoDB" id="9805041at2"/>
<keyword evidence="9" id="KW-0808">Transferase</keyword>
<dbReference type="InterPro" id="IPR004095">
    <property type="entry name" value="TGS"/>
</dbReference>
<dbReference type="GO" id="GO:0008893">
    <property type="term" value="F:guanosine-3',5'-bis(diphosphate) 3'-diphosphatase activity"/>
    <property type="evidence" value="ECO:0007669"/>
    <property type="project" value="TreeGrafter"/>
</dbReference>
<dbReference type="InterPro" id="IPR012676">
    <property type="entry name" value="TGS-like"/>
</dbReference>
<dbReference type="STRING" id="246195.DNO_0017"/>
<dbReference type="SUPFAM" id="SSF81271">
    <property type="entry name" value="TGS-like"/>
    <property type="match status" value="1"/>
</dbReference>
<dbReference type="GO" id="GO:0015949">
    <property type="term" value="P:nucleobase-containing small molecule interconversion"/>
    <property type="evidence" value="ECO:0007669"/>
    <property type="project" value="UniProtKB-ARBA"/>
</dbReference>
<evidence type="ECO:0000313" key="9">
    <source>
        <dbReference type="EMBL" id="ABQ13694.1"/>
    </source>
</evidence>
<dbReference type="Gene3D" id="1.10.3210.10">
    <property type="entry name" value="Hypothetical protein af1432"/>
    <property type="match status" value="1"/>
</dbReference>
<dbReference type="Gene3D" id="3.10.20.30">
    <property type="match status" value="1"/>
</dbReference>
<evidence type="ECO:0000256" key="2">
    <source>
        <dbReference type="ARBA" id="ARBA00025704"/>
    </source>
</evidence>
<dbReference type="Pfam" id="PF02824">
    <property type="entry name" value="TGS"/>
    <property type="match status" value="1"/>
</dbReference>
<protein>
    <recommendedName>
        <fullName evidence="1">GTP pyrophosphokinase</fullName>
    </recommendedName>
    <alternativeName>
        <fullName evidence="4">(p)ppGpp synthase</fullName>
    </alternativeName>
    <alternativeName>
        <fullName evidence="3">ATP:GTP 3'-pyrophosphotransferase</fullName>
    </alternativeName>
    <alternativeName>
        <fullName evidence="5">ppGpp synthase I</fullName>
    </alternativeName>
</protein>
<comment type="function">
    <text evidence="6">In eubacteria ppGpp (guanosine 3'-diphosphate 5'-diphosphate) is a mediator of the stringent response that coordinates a variety of cellular activities in response to changes in nutritional abundance.</text>
</comment>
<feature type="domain" description="ACT" evidence="7">
    <location>
        <begin position="642"/>
        <end position="714"/>
    </location>
</feature>
<dbReference type="InterPro" id="IPR002912">
    <property type="entry name" value="ACT_dom"/>
</dbReference>
<comment type="similarity">
    <text evidence="6">Belongs to the relA/spoT family.</text>
</comment>
<dbReference type="GO" id="GO:0005886">
    <property type="term" value="C:plasma membrane"/>
    <property type="evidence" value="ECO:0007669"/>
    <property type="project" value="TreeGrafter"/>
</dbReference>
<dbReference type="InterPro" id="IPR033655">
    <property type="entry name" value="TGS_RelA/SpoT"/>
</dbReference>
<evidence type="ECO:0000256" key="5">
    <source>
        <dbReference type="ARBA" id="ARBA00033308"/>
    </source>
</evidence>
<dbReference type="Gene3D" id="3.30.70.260">
    <property type="match status" value="1"/>
</dbReference>
<dbReference type="CDD" id="cd05399">
    <property type="entry name" value="NT_Rel-Spo_like"/>
    <property type="match status" value="1"/>
</dbReference>
<gene>
    <name evidence="9" type="primary">relA</name>
    <name evidence="9" type="ordered locus">DNO_0017</name>
</gene>
<evidence type="ECO:0000256" key="6">
    <source>
        <dbReference type="RuleBase" id="RU003847"/>
    </source>
</evidence>
<dbReference type="Gene3D" id="3.30.460.10">
    <property type="entry name" value="Beta Polymerase, domain 2"/>
    <property type="match status" value="1"/>
</dbReference>
<dbReference type="NCBIfam" id="TIGR00691">
    <property type="entry name" value="spoT_relA"/>
    <property type="match status" value="1"/>
</dbReference>
<dbReference type="SUPFAM" id="SSF109604">
    <property type="entry name" value="HD-domain/PDEase-like"/>
    <property type="match status" value="1"/>
</dbReference>
<dbReference type="InterPro" id="IPR004811">
    <property type="entry name" value="RelA/Spo_fam"/>
</dbReference>
<dbReference type="GO" id="GO:0016301">
    <property type="term" value="F:kinase activity"/>
    <property type="evidence" value="ECO:0007669"/>
    <property type="project" value="UniProtKB-KW"/>
</dbReference>
<dbReference type="AlphaFoldDB" id="A5EWZ6"/>